<accession>A0ABW9ZTC4</accession>
<proteinExistence type="predicted"/>
<protein>
    <submittedName>
        <fullName evidence="1">Uncharacterized protein</fullName>
    </submittedName>
</protein>
<comment type="caution">
    <text evidence="1">The sequence shown here is derived from an EMBL/GenBank/DDBJ whole genome shotgun (WGS) entry which is preliminary data.</text>
</comment>
<sequence>MNIFLYDIEKKDHVDVDLEVEYSIPCSDLFVVFYSLDETCGLLNGNNSRPYNEYFFKKVSHIVSAKIDYEDHKYSLTIGHYIDNNYITPFLIDQRGSNDFIRFETSSIHNDHLYKGFRLINYKEYSELSSMLGFEKLTFKDYLTKLIKDELDKSKTTLYNIFPHEKGDFNDFLTHKGFTVFLDEEEIRTS</sequence>
<evidence type="ECO:0000313" key="2">
    <source>
        <dbReference type="Proteomes" id="UP000753802"/>
    </source>
</evidence>
<dbReference type="RefSeq" id="WP_161817303.1">
    <property type="nucleotide sequence ID" value="NZ_JAACJS010000002.1"/>
</dbReference>
<reference evidence="1 2" key="1">
    <citation type="submission" date="2020-01" db="EMBL/GenBank/DDBJ databases">
        <title>Genome analysis.</title>
        <authorList>
            <person name="Wu S."/>
            <person name="Wang G."/>
        </authorList>
    </citation>
    <scope>NUCLEOTIDE SEQUENCE [LARGE SCALE GENOMIC DNA]</scope>
    <source>
        <strain evidence="1 2">SYL130</strain>
    </source>
</reference>
<evidence type="ECO:0000313" key="1">
    <source>
        <dbReference type="EMBL" id="NCI49002.1"/>
    </source>
</evidence>
<gene>
    <name evidence="1" type="ORF">GWC95_03655</name>
</gene>
<dbReference type="EMBL" id="JAACJS010000002">
    <property type="protein sequence ID" value="NCI49002.1"/>
    <property type="molecule type" value="Genomic_DNA"/>
</dbReference>
<organism evidence="1 2">
    <name type="scientific">Sediminibacterium roseum</name>
    <dbReference type="NCBI Taxonomy" id="1978412"/>
    <lineage>
        <taxon>Bacteria</taxon>
        <taxon>Pseudomonadati</taxon>
        <taxon>Bacteroidota</taxon>
        <taxon>Chitinophagia</taxon>
        <taxon>Chitinophagales</taxon>
        <taxon>Chitinophagaceae</taxon>
        <taxon>Sediminibacterium</taxon>
    </lineage>
</organism>
<keyword evidence="2" id="KW-1185">Reference proteome</keyword>
<name>A0ABW9ZTC4_9BACT</name>
<dbReference type="Proteomes" id="UP000753802">
    <property type="component" value="Unassembled WGS sequence"/>
</dbReference>